<comment type="function">
    <text evidence="1">May play an important role in spermatogenesis and/or testis development.</text>
</comment>
<gene>
    <name evidence="9 10 11 12 13 14 15 16 17 18" type="primary">LOC110975349</name>
</gene>
<dbReference type="Proteomes" id="UP000694845">
    <property type="component" value="Unplaced"/>
</dbReference>
<evidence type="ECO:0000256" key="3">
    <source>
        <dbReference type="ARBA" id="ARBA00022473"/>
    </source>
</evidence>
<proteinExistence type="predicted"/>
<evidence type="ECO:0000313" key="12">
    <source>
        <dbReference type="RefSeq" id="XP_022083464.1"/>
    </source>
</evidence>
<accession>A0A8B7XTZ0</accession>
<dbReference type="RefSeq" id="XP_022083470.1">
    <property type="nucleotide sequence ID" value="XM_022227778.1"/>
</dbReference>
<evidence type="ECO:0000256" key="6">
    <source>
        <dbReference type="ARBA" id="ARBA00022871"/>
    </source>
</evidence>
<dbReference type="RefSeq" id="XP_022083461.1">
    <property type="nucleotide sequence ID" value="XM_022227769.1"/>
</dbReference>
<dbReference type="AlphaFoldDB" id="A0A8B7XTZ0"/>
<feature type="compositionally biased region" description="Acidic residues" evidence="7">
    <location>
        <begin position="72"/>
        <end position="85"/>
    </location>
</feature>
<evidence type="ECO:0000313" key="17">
    <source>
        <dbReference type="RefSeq" id="XP_022083470.1"/>
    </source>
</evidence>
<feature type="region of interest" description="Disordered" evidence="7">
    <location>
        <begin position="1"/>
        <end position="135"/>
    </location>
</feature>
<dbReference type="PANTHER" id="PTHR17005">
    <property type="entry name" value="MALE-ENHANCED ANTIGEN-1"/>
    <property type="match status" value="1"/>
</dbReference>
<evidence type="ECO:0000256" key="7">
    <source>
        <dbReference type="SAM" id="MobiDB-lite"/>
    </source>
</evidence>
<dbReference type="GeneID" id="110975349"/>
<feature type="compositionally biased region" description="Basic and acidic residues" evidence="7">
    <location>
        <begin position="181"/>
        <end position="192"/>
    </location>
</feature>
<dbReference type="KEGG" id="aplc:110975349"/>
<evidence type="ECO:0000256" key="5">
    <source>
        <dbReference type="ARBA" id="ARBA00022782"/>
    </source>
</evidence>
<dbReference type="RefSeq" id="XP_022083467.1">
    <property type="nucleotide sequence ID" value="XM_022227775.1"/>
</dbReference>
<evidence type="ECO:0000313" key="13">
    <source>
        <dbReference type="RefSeq" id="XP_022083466.1"/>
    </source>
</evidence>
<reference evidence="9 10" key="1">
    <citation type="submission" date="2025-04" db="UniProtKB">
        <authorList>
            <consortium name="RefSeq"/>
        </authorList>
    </citation>
    <scope>IDENTIFICATION</scope>
</reference>
<evidence type="ECO:0000313" key="11">
    <source>
        <dbReference type="RefSeq" id="XP_022083463.1"/>
    </source>
</evidence>
<dbReference type="OMA" id="DWAKEIS"/>
<keyword evidence="4" id="KW-0597">Phosphoprotein</keyword>
<organism evidence="8 17">
    <name type="scientific">Acanthaster planci</name>
    <name type="common">Crown-of-thorns starfish</name>
    <dbReference type="NCBI Taxonomy" id="133434"/>
    <lineage>
        <taxon>Eukaryota</taxon>
        <taxon>Metazoa</taxon>
        <taxon>Echinodermata</taxon>
        <taxon>Eleutherozoa</taxon>
        <taxon>Asterozoa</taxon>
        <taxon>Asteroidea</taxon>
        <taxon>Valvatacea</taxon>
        <taxon>Valvatida</taxon>
        <taxon>Acanthasteridae</taxon>
        <taxon>Acanthaster</taxon>
    </lineage>
</organism>
<keyword evidence="6" id="KW-0744">Spermatogenesis</keyword>
<evidence type="ECO:0000313" key="16">
    <source>
        <dbReference type="RefSeq" id="XP_022083469.1"/>
    </source>
</evidence>
<evidence type="ECO:0000313" key="10">
    <source>
        <dbReference type="RefSeq" id="XP_022083462.1"/>
    </source>
</evidence>
<evidence type="ECO:0000256" key="1">
    <source>
        <dbReference type="ARBA" id="ARBA00002540"/>
    </source>
</evidence>
<feature type="compositionally biased region" description="Acidic residues" evidence="7">
    <location>
        <begin position="44"/>
        <end position="56"/>
    </location>
</feature>
<name>A0A8B7XTZ0_ACAPL</name>
<dbReference type="InterPro" id="IPR009685">
    <property type="entry name" value="MEA1"/>
</dbReference>
<evidence type="ECO:0000256" key="4">
    <source>
        <dbReference type="ARBA" id="ARBA00022553"/>
    </source>
</evidence>
<evidence type="ECO:0000256" key="2">
    <source>
        <dbReference type="ARBA" id="ARBA00022245"/>
    </source>
</evidence>
<evidence type="ECO:0000313" key="18">
    <source>
        <dbReference type="RefSeq" id="XP_022083471.1"/>
    </source>
</evidence>
<dbReference type="RefSeq" id="XP_022083462.1">
    <property type="nucleotide sequence ID" value="XM_022227770.1"/>
</dbReference>
<keyword evidence="3" id="KW-0217">Developmental protein</keyword>
<evidence type="ECO:0000313" key="8">
    <source>
        <dbReference type="Proteomes" id="UP000694845"/>
    </source>
</evidence>
<protein>
    <recommendedName>
        <fullName evidence="2">Male-enhanced antigen 1</fullName>
    </recommendedName>
</protein>
<dbReference type="OrthoDB" id="5593200at2759"/>
<keyword evidence="8" id="KW-1185">Reference proteome</keyword>
<dbReference type="RefSeq" id="XP_022083466.1">
    <property type="nucleotide sequence ID" value="XM_022227774.1"/>
</dbReference>
<evidence type="ECO:0000313" key="14">
    <source>
        <dbReference type="RefSeq" id="XP_022083467.1"/>
    </source>
</evidence>
<dbReference type="Pfam" id="PF06910">
    <property type="entry name" value="MEA1"/>
    <property type="match status" value="1"/>
</dbReference>
<dbReference type="GO" id="GO:0007283">
    <property type="term" value="P:spermatogenesis"/>
    <property type="evidence" value="ECO:0007669"/>
    <property type="project" value="UniProtKB-KW"/>
</dbReference>
<sequence>MSDIAKQISMMGPDPQNEEDPDKGSSEQEDLGMPQVVIAMGNESNEEDDSDEEGTEEGAGPQGDGYMLLPEADQELDFGENEAVDDGACAAAPSNQQQQQQQPVLPAHLAKLLPAQPPARDPSTVVSFADTTESLEDRRRVMAADDEIRKAMAGFSLPGTAIPPWARALGDNEWKEQLTKMIRGREEKRHDSGGTPRGGKT</sequence>
<evidence type="ECO:0000313" key="9">
    <source>
        <dbReference type="RefSeq" id="XP_022083461.1"/>
    </source>
</evidence>
<keyword evidence="5" id="KW-0221">Differentiation</keyword>
<dbReference type="RefSeq" id="XP_022083469.1">
    <property type="nucleotide sequence ID" value="XM_022227777.1"/>
</dbReference>
<dbReference type="GO" id="GO:0030154">
    <property type="term" value="P:cell differentiation"/>
    <property type="evidence" value="ECO:0007669"/>
    <property type="project" value="UniProtKB-KW"/>
</dbReference>
<dbReference type="RefSeq" id="XP_022083471.1">
    <property type="nucleotide sequence ID" value="XM_022227779.1"/>
</dbReference>
<dbReference type="RefSeq" id="XP_022083468.1">
    <property type="nucleotide sequence ID" value="XM_022227776.1"/>
</dbReference>
<dbReference type="RefSeq" id="XP_022083464.1">
    <property type="nucleotide sequence ID" value="XM_022227772.1"/>
</dbReference>
<feature type="region of interest" description="Disordered" evidence="7">
    <location>
        <begin position="181"/>
        <end position="201"/>
    </location>
</feature>
<dbReference type="RefSeq" id="XP_022083463.1">
    <property type="nucleotide sequence ID" value="XM_022227771.1"/>
</dbReference>
<evidence type="ECO:0000313" key="15">
    <source>
        <dbReference type="RefSeq" id="XP_022083468.1"/>
    </source>
</evidence>